<dbReference type="KEGG" id="scm:SCHCO_01035571"/>
<dbReference type="AlphaFoldDB" id="D8QHR9"/>
<feature type="region of interest" description="Disordered" evidence="1">
    <location>
        <begin position="585"/>
        <end position="614"/>
    </location>
</feature>
<accession>D8QHR9</accession>
<dbReference type="RefSeq" id="XP_003027630.1">
    <property type="nucleotide sequence ID" value="XM_003027584.1"/>
</dbReference>
<dbReference type="STRING" id="578458.D8QHR9"/>
<gene>
    <name evidence="2" type="ORF">SCHCODRAFT_258606</name>
</gene>
<dbReference type="OMA" id="TFVDHFY"/>
<proteinExistence type="predicted"/>
<dbReference type="InterPro" id="IPR011990">
    <property type="entry name" value="TPR-like_helical_dom_sf"/>
</dbReference>
<reference evidence="2 3" key="1">
    <citation type="journal article" date="2010" name="Nat. Biotechnol.">
        <title>Genome sequence of the model mushroom Schizophyllum commune.</title>
        <authorList>
            <person name="Ohm R.A."/>
            <person name="de Jong J.F."/>
            <person name="Lugones L.G."/>
            <person name="Aerts A."/>
            <person name="Kothe E."/>
            <person name="Stajich J.E."/>
            <person name="de Vries R.P."/>
            <person name="Record E."/>
            <person name="Levasseur A."/>
            <person name="Baker S.E."/>
            <person name="Bartholomew K.A."/>
            <person name="Coutinho P.M."/>
            <person name="Erdmann S."/>
            <person name="Fowler T.J."/>
            <person name="Gathman A.C."/>
            <person name="Lombard V."/>
            <person name="Henrissat B."/>
            <person name="Knabe N."/>
            <person name="Kuees U."/>
            <person name="Lilly W.W."/>
            <person name="Lindquist E."/>
            <person name="Lucas S."/>
            <person name="Magnuson J.K."/>
            <person name="Piumi F."/>
            <person name="Raudaskoski M."/>
            <person name="Salamov A."/>
            <person name="Schmutz J."/>
            <person name="Schwarze F.W.M.R."/>
            <person name="vanKuyk P.A."/>
            <person name="Horton J.S."/>
            <person name="Grigoriev I.V."/>
            <person name="Woesten H.A.B."/>
        </authorList>
    </citation>
    <scope>NUCLEOTIDE SEQUENCE [LARGE SCALE GENOMIC DNA]</scope>
    <source>
        <strain evidence="3">H4-8 / FGSC 9210</strain>
    </source>
</reference>
<dbReference type="EMBL" id="GL377312">
    <property type="protein sequence ID" value="EFI92727.1"/>
    <property type="molecule type" value="Genomic_DNA"/>
</dbReference>
<name>D8QHR9_SCHCM</name>
<dbReference type="eggNOG" id="ENOG502ST35">
    <property type="taxonomic scope" value="Eukaryota"/>
</dbReference>
<dbReference type="Gene3D" id="1.25.40.10">
    <property type="entry name" value="Tetratricopeptide repeat domain"/>
    <property type="match status" value="1"/>
</dbReference>
<feature type="compositionally biased region" description="Low complexity" evidence="1">
    <location>
        <begin position="585"/>
        <end position="596"/>
    </location>
</feature>
<evidence type="ECO:0000313" key="3">
    <source>
        <dbReference type="Proteomes" id="UP000007431"/>
    </source>
</evidence>
<dbReference type="GeneID" id="9591654"/>
<evidence type="ECO:0000313" key="2">
    <source>
        <dbReference type="EMBL" id="EFI92727.1"/>
    </source>
</evidence>
<dbReference type="OrthoDB" id="185373at2759"/>
<organism evidence="3">
    <name type="scientific">Schizophyllum commune (strain H4-8 / FGSC 9210)</name>
    <name type="common">Split gill fungus</name>
    <dbReference type="NCBI Taxonomy" id="578458"/>
    <lineage>
        <taxon>Eukaryota</taxon>
        <taxon>Fungi</taxon>
        <taxon>Dikarya</taxon>
        <taxon>Basidiomycota</taxon>
        <taxon>Agaricomycotina</taxon>
        <taxon>Agaricomycetes</taxon>
        <taxon>Agaricomycetidae</taxon>
        <taxon>Agaricales</taxon>
        <taxon>Schizophyllaceae</taxon>
        <taxon>Schizophyllum</taxon>
    </lineage>
</organism>
<dbReference type="Proteomes" id="UP000007431">
    <property type="component" value="Unassembled WGS sequence"/>
</dbReference>
<evidence type="ECO:0000256" key="1">
    <source>
        <dbReference type="SAM" id="MobiDB-lite"/>
    </source>
</evidence>
<protein>
    <submittedName>
        <fullName evidence="2">Uncharacterized protein</fullName>
    </submittedName>
</protein>
<dbReference type="HOGENOM" id="CLU_017541_0_0_1"/>
<sequence length="774" mass="85749">MEEMSDALFEDEGDDDYAWAKAASVMGAQAMSATRAAENRDSLSAVDQLRAAVEKGNYAAAGRLIHELHDVGTHIPPSELYAGPLLSLLKDSYAREHPLRQHTTSVTDAFSAWFALLPDAEHVQDPTLLSLEEVRRHIFQTNIVNTDLVLTFGLAAARKGYAEQVSSQLMHFAMGAFPDVQAALRYMNKFLEAAEEHRRGLQPQNAVFRPALSIRRKVYKTALRALVRNGHHDVAVDLLTQKKRKLGQAVPKETLQFVAAQLQKARRYDLLAKVNPLLEGSEDKALAHEQRQVDVEAAYLQEIVDKRSGAAADDDALVNGSLASRLSHLRRAFSHGGTPPTCATLVNFMDQYYDSGRCRALRLLRQRALRNGTAATTAYTFAQMVFLRRRKMDTLLIQSFASTFYLSGVPREPILRILQTAPSKPIDSADVATFVPAAREVRKKAWPDSLTTALVWHSVTALTVGWQAVSALYHQLLAFAAGDASSDSVEGTVGERIPALMPRPAIRTEAFMPFVRRLMLGTGLEWGPRILEDMLRLGIAPTIYHFTDMAGVYARKNEVERVMMIVDMVEGAALKEAREKGEAQPAAKAVDAAVQAGRSDAGSETSRGSSAVIGSHSIASEAAQEASRLDEIPLNVSAHQPRKAGALPGADLIFYICVIRGFIIARNLEGALAIEERMWRHYDYQPGNPYYESYFEDLRRMQEHSRRRQQAVRQKWVAKYGPELAQEKVDVAIKERSERVRKLYGLTDAEALNSVHYGPHGLGKVRKDSQADSA</sequence>
<dbReference type="InParanoid" id="D8QHR9"/>
<keyword evidence="3" id="KW-1185">Reference proteome</keyword>
<dbReference type="VEuPathDB" id="FungiDB:SCHCODRAFT_01035571"/>